<comment type="function">
    <text evidence="1">May play an important role in spermatogenesis and/or testis development.</text>
</comment>
<keyword evidence="3" id="KW-0217">Developmental protein</keyword>
<keyword evidence="9" id="KW-1185">Reference proteome</keyword>
<proteinExistence type="predicted"/>
<protein>
    <recommendedName>
        <fullName evidence="2">Male-enhanced antigen 1</fullName>
    </recommendedName>
</protein>
<evidence type="ECO:0000256" key="2">
    <source>
        <dbReference type="ARBA" id="ARBA00022245"/>
    </source>
</evidence>
<accession>A0A8S4PFH8</accession>
<dbReference type="GO" id="GO:0030154">
    <property type="term" value="P:cell differentiation"/>
    <property type="evidence" value="ECO:0007669"/>
    <property type="project" value="UniProtKB-KW"/>
</dbReference>
<evidence type="ECO:0000256" key="6">
    <source>
        <dbReference type="ARBA" id="ARBA00022871"/>
    </source>
</evidence>
<dbReference type="GO" id="GO:0007283">
    <property type="term" value="P:spermatogenesis"/>
    <property type="evidence" value="ECO:0007669"/>
    <property type="project" value="UniProtKB-KW"/>
</dbReference>
<evidence type="ECO:0000256" key="3">
    <source>
        <dbReference type="ARBA" id="ARBA00022473"/>
    </source>
</evidence>
<evidence type="ECO:0000313" key="8">
    <source>
        <dbReference type="EMBL" id="CAH1792384.1"/>
    </source>
</evidence>
<feature type="compositionally biased region" description="Basic and acidic residues" evidence="7">
    <location>
        <begin position="7"/>
        <end position="17"/>
    </location>
</feature>
<dbReference type="AlphaFoldDB" id="A0A8S4PFH8"/>
<name>A0A8S4PFH8_OWEFU</name>
<evidence type="ECO:0000256" key="5">
    <source>
        <dbReference type="ARBA" id="ARBA00022782"/>
    </source>
</evidence>
<dbReference type="InterPro" id="IPR009685">
    <property type="entry name" value="MEA1"/>
</dbReference>
<dbReference type="Proteomes" id="UP000749559">
    <property type="component" value="Unassembled WGS sequence"/>
</dbReference>
<gene>
    <name evidence="8" type="ORF">OFUS_LOCUS17349</name>
</gene>
<keyword evidence="4" id="KW-0597">Phosphoprotein</keyword>
<reference evidence="8" key="1">
    <citation type="submission" date="2022-03" db="EMBL/GenBank/DDBJ databases">
        <authorList>
            <person name="Martin C."/>
        </authorList>
    </citation>
    <scope>NUCLEOTIDE SEQUENCE</scope>
</reference>
<dbReference type="EMBL" id="CAIIXF020000008">
    <property type="protein sequence ID" value="CAH1792384.1"/>
    <property type="molecule type" value="Genomic_DNA"/>
</dbReference>
<dbReference type="OrthoDB" id="5593200at2759"/>
<dbReference type="PANTHER" id="PTHR17005">
    <property type="entry name" value="MALE-ENHANCED ANTIGEN-1"/>
    <property type="match status" value="1"/>
</dbReference>
<feature type="region of interest" description="Disordered" evidence="7">
    <location>
        <begin position="1"/>
        <end position="123"/>
    </location>
</feature>
<sequence>MAPVPDDPTKKKSEIDRLSGPPISMTVSSSDSDEGEVAENEYQLLPQSPDLAEPYNNGTVETQQNNGSSQVLNEQEQNTSAIETIESKVKDNSVEEETDLADTASNTEPTSKAQSIDVEKKERCELWNNTPTKNDITIDQEKANTIREAMSGFKLPTASIPPWASNITENNWLKKLSEIGGNKHSNNDDDKS</sequence>
<keyword evidence="6" id="KW-0744">Spermatogenesis</keyword>
<feature type="compositionally biased region" description="Polar residues" evidence="7">
    <location>
        <begin position="103"/>
        <end position="114"/>
    </location>
</feature>
<dbReference type="Pfam" id="PF06910">
    <property type="entry name" value="MEA1"/>
    <property type="match status" value="1"/>
</dbReference>
<keyword evidence="5" id="KW-0221">Differentiation</keyword>
<feature type="compositionally biased region" description="Polar residues" evidence="7">
    <location>
        <begin position="56"/>
        <end position="82"/>
    </location>
</feature>
<comment type="caution">
    <text evidence="8">The sequence shown here is derived from an EMBL/GenBank/DDBJ whole genome shotgun (WGS) entry which is preliminary data.</text>
</comment>
<evidence type="ECO:0000256" key="4">
    <source>
        <dbReference type="ARBA" id="ARBA00022553"/>
    </source>
</evidence>
<evidence type="ECO:0000313" key="9">
    <source>
        <dbReference type="Proteomes" id="UP000749559"/>
    </source>
</evidence>
<evidence type="ECO:0000256" key="7">
    <source>
        <dbReference type="SAM" id="MobiDB-lite"/>
    </source>
</evidence>
<organism evidence="8 9">
    <name type="scientific">Owenia fusiformis</name>
    <name type="common">Polychaete worm</name>
    <dbReference type="NCBI Taxonomy" id="6347"/>
    <lineage>
        <taxon>Eukaryota</taxon>
        <taxon>Metazoa</taxon>
        <taxon>Spiralia</taxon>
        <taxon>Lophotrochozoa</taxon>
        <taxon>Annelida</taxon>
        <taxon>Polychaeta</taxon>
        <taxon>Sedentaria</taxon>
        <taxon>Canalipalpata</taxon>
        <taxon>Sabellida</taxon>
        <taxon>Oweniida</taxon>
        <taxon>Oweniidae</taxon>
        <taxon>Owenia</taxon>
    </lineage>
</organism>
<evidence type="ECO:0000256" key="1">
    <source>
        <dbReference type="ARBA" id="ARBA00002540"/>
    </source>
</evidence>